<dbReference type="InterPro" id="IPR056543">
    <property type="entry name" value="Ig-like_POM152_9th"/>
</dbReference>
<protein>
    <recommendedName>
        <fullName evidence="9">Nucleoporin Pom152</fullName>
    </recommendedName>
</protein>
<evidence type="ECO:0000256" key="1">
    <source>
        <dbReference type="SAM" id="Phobius"/>
    </source>
</evidence>
<evidence type="ECO:0000313" key="8">
    <source>
        <dbReference type="Proteomes" id="UP001479436"/>
    </source>
</evidence>
<organism evidence="7 8">
    <name type="scientific">Basidiobolus ranarum</name>
    <dbReference type="NCBI Taxonomy" id="34480"/>
    <lineage>
        <taxon>Eukaryota</taxon>
        <taxon>Fungi</taxon>
        <taxon>Fungi incertae sedis</taxon>
        <taxon>Zoopagomycota</taxon>
        <taxon>Entomophthoromycotina</taxon>
        <taxon>Basidiobolomycetes</taxon>
        <taxon>Basidiobolales</taxon>
        <taxon>Basidiobolaceae</taxon>
        <taxon>Basidiobolus</taxon>
    </lineage>
</organism>
<keyword evidence="1" id="KW-1133">Transmembrane helix</keyword>
<name>A0ABR2WVG4_9FUNG</name>
<dbReference type="InterPro" id="IPR037701">
    <property type="entry name" value="Pom152"/>
</dbReference>
<feature type="domain" description="Nucleoporin POM152 N-terminal transmembrane" evidence="3">
    <location>
        <begin position="23"/>
        <end position="104"/>
    </location>
</feature>
<feature type="domain" description="Nucleoporin POM152 Ig-like" evidence="4">
    <location>
        <begin position="1119"/>
        <end position="1204"/>
    </location>
</feature>
<evidence type="ECO:0000259" key="3">
    <source>
        <dbReference type="Pfam" id="PF24097"/>
    </source>
</evidence>
<proteinExistence type="predicted"/>
<dbReference type="InterPro" id="IPR056542">
    <property type="entry name" value="Ig-like_POM152_1st"/>
</dbReference>
<dbReference type="Pfam" id="PF24519">
    <property type="entry name" value="Ig-like_Pom152_1"/>
    <property type="match status" value="1"/>
</dbReference>
<accession>A0ABR2WVG4</accession>
<dbReference type="Pfam" id="PF23664">
    <property type="entry name" value="Ig_Pom152"/>
    <property type="match status" value="2"/>
</dbReference>
<feature type="domain" description="Nucleoporin POM152 Ig-like" evidence="4">
    <location>
        <begin position="433"/>
        <end position="512"/>
    </location>
</feature>
<dbReference type="Pfam" id="PF24097">
    <property type="entry name" value="TMD_POM152"/>
    <property type="match status" value="1"/>
</dbReference>
<feature type="domain" description="Nucleoporin POM152 immunoglobulin-like" evidence="2">
    <location>
        <begin position="831"/>
        <end position="926"/>
    </location>
</feature>
<dbReference type="Pfam" id="PF24312">
    <property type="entry name" value="Ig-like_POM152"/>
    <property type="match status" value="3"/>
</dbReference>
<dbReference type="InterPro" id="IPR056544">
    <property type="entry name" value="Ig_POM152"/>
</dbReference>
<comment type="caution">
    <text evidence="7">The sequence shown here is derived from an EMBL/GenBank/DDBJ whole genome shotgun (WGS) entry which is preliminary data.</text>
</comment>
<evidence type="ECO:0000313" key="7">
    <source>
        <dbReference type="EMBL" id="KAK9765460.1"/>
    </source>
</evidence>
<keyword evidence="8" id="KW-1185">Reference proteome</keyword>
<feature type="transmembrane region" description="Helical" evidence="1">
    <location>
        <begin position="88"/>
        <end position="108"/>
    </location>
</feature>
<feature type="domain" description="Nucleoporin POM152 immunoglobulin-like" evidence="2">
    <location>
        <begin position="517"/>
        <end position="621"/>
    </location>
</feature>
<gene>
    <name evidence="7" type="ORF">K7432_006193</name>
</gene>
<feature type="domain" description="Nucleoporin POM152 ninth Ig-like" evidence="6">
    <location>
        <begin position="1035"/>
        <end position="1107"/>
    </location>
</feature>
<sequence>MQAAQPPPQEGPRPVIPLNILEGPHQRFYTFCAFGALQAFKAYELYQEFEDITGSGIWGFKWFILDTLFLLGVWSLRIPWLYRPLWKYILYILLLNGVNLWLFAPAQFAHSTNSLLSKITPHNPQQQQQYYYDENVEVLSGKKRGHQLAEGGDSSHILGKHTVRILPHSTAKINPDNQCFCLPRASSGESMGDLIIPVILNGTYPELIEYSRTDFETRKKTIHKLDISSGYFEKHAKDVIKERRFNIPAKIPGSYKLEKVTDVNGADFRLYKKKAVIVTCPEAYFGGKDVPESESGQSYCVGDHIQDLSYVVRGHPPLKLSYIRRINKSTKTISIDDIKPDNEVEPLDDLPSAAEEIIEIPFNVTLDAPGEVLFKIAEIEDSCNNIHDYKSEYSSAIKRHFNVYSRPKANLDCSMNNPIKIHVNKKSKSDTKPDAKIPLRLTGTAPWTVKYGYQTWEEYESNDVPDFTQRNTITLTIQNPKTDLSVSQAGIYTLLSVSDKYCSGEVSLPDSCSVVKPSPPTLQIDSSPIDSSCVGELGTALTLTLTGEPPFKVHYKQVMEGSSKAPSSMVVIDKYRHSMTLLPNMTGKYTYDFWKVDDANYEGTPIDIKISQVVHPQPKAKFQMERKAIKDCVGGSIDLDVALSGTSPWTLVYDTIYKNSRRSYTVENIHNPHLTLSPPRFDRSGKYSYSLVKVTDANGCVSELDTPDIDINVEKTGPQASFSCDEPLMFLEGEKTILPIKLTGSSPWTVSYRLVGDESQDALKMVLTDPNGAIPIKRPGTYELLSVSDGYCSGQIKGTKYCSASWKQKPTVRISDPKCTLDERRVYIAQSVCEGYNAGVDVSLTGKDPWVLKYKQEWESIHGNSKEVEFKEVSTGSSNAKIIFKTSPAGLYRYTLESVGDDAYSKPVQIDHSFGKNIVEQRVQPKPVVEVLEPKLPLFKCVGEKFSDNKNSIHLKLNGQAPFSLVFEIARDNVLMETVHMNNITDKLFQFTPNLYFKEAGGYTISVVHVIDATGCVNQDIVDAKVHVEVAGAAGISPLISQRTYCVGDVLSFAMQGSAPWTISYQFNEITTDKTLDRSKFERIADQPGVFSVTQVCHQRQGNCCSKPQDLTYQIHALPSVRLSGGGEIEEKILEGDQTEILVEFLTGEPPFSFTYTRSISKDDRSNEILETKSVTNVMENTYKIYTSQEGTFQITSIADKYCEYPRVSRKRG</sequence>
<evidence type="ECO:0008006" key="9">
    <source>
        <dbReference type="Google" id="ProtNLM"/>
    </source>
</evidence>
<feature type="domain" description="Nucleoporin POM152 first Ig-like" evidence="5">
    <location>
        <begin position="170"/>
        <end position="277"/>
    </location>
</feature>
<evidence type="ECO:0000259" key="2">
    <source>
        <dbReference type="Pfam" id="PF23664"/>
    </source>
</evidence>
<evidence type="ECO:0000259" key="5">
    <source>
        <dbReference type="Pfam" id="PF24519"/>
    </source>
</evidence>
<evidence type="ECO:0000259" key="4">
    <source>
        <dbReference type="Pfam" id="PF24312"/>
    </source>
</evidence>
<dbReference type="Proteomes" id="UP001479436">
    <property type="component" value="Unassembled WGS sequence"/>
</dbReference>
<dbReference type="InterPro" id="IPR056541">
    <property type="entry name" value="Ig-like_POM152"/>
</dbReference>
<dbReference type="Pfam" id="PF24527">
    <property type="entry name" value="Ig-like_Pom152_9"/>
    <property type="match status" value="1"/>
</dbReference>
<keyword evidence="1" id="KW-0472">Membrane</keyword>
<dbReference type="PANTHER" id="PTHR28206:SF1">
    <property type="entry name" value="NUCLEOPORIN POM152"/>
    <property type="match status" value="1"/>
</dbReference>
<keyword evidence="1" id="KW-0812">Transmembrane</keyword>
<dbReference type="PANTHER" id="PTHR28206">
    <property type="entry name" value="NUCLEOPORIN POM152"/>
    <property type="match status" value="1"/>
</dbReference>
<dbReference type="InterPro" id="IPR056540">
    <property type="entry name" value="TMD_POM152"/>
</dbReference>
<dbReference type="EMBL" id="JASJQH010000266">
    <property type="protein sequence ID" value="KAK9765460.1"/>
    <property type="molecule type" value="Genomic_DNA"/>
</dbReference>
<reference evidence="7 8" key="1">
    <citation type="submission" date="2023-04" db="EMBL/GenBank/DDBJ databases">
        <title>Genome of Basidiobolus ranarum AG-B5.</title>
        <authorList>
            <person name="Stajich J.E."/>
            <person name="Carter-House D."/>
            <person name="Gryganskyi A."/>
        </authorList>
    </citation>
    <scope>NUCLEOTIDE SEQUENCE [LARGE SCALE GENOMIC DNA]</scope>
    <source>
        <strain evidence="7 8">AG-B5</strain>
    </source>
</reference>
<feature type="domain" description="Nucleoporin POM152 Ig-like" evidence="4">
    <location>
        <begin position="718"/>
        <end position="800"/>
    </location>
</feature>
<evidence type="ECO:0000259" key="6">
    <source>
        <dbReference type="Pfam" id="PF24527"/>
    </source>
</evidence>
<feature type="transmembrane region" description="Helical" evidence="1">
    <location>
        <begin position="57"/>
        <end position="76"/>
    </location>
</feature>